<dbReference type="RefSeq" id="WP_163176974.1">
    <property type="nucleotide sequence ID" value="NZ_JAAIWM010000001.1"/>
</dbReference>
<evidence type="ECO:0008006" key="3">
    <source>
        <dbReference type="Google" id="ProtNLM"/>
    </source>
</evidence>
<gene>
    <name evidence="1" type="ORF">G4D63_01490</name>
</gene>
<dbReference type="Proteomes" id="UP000481043">
    <property type="component" value="Unassembled WGS sequence"/>
</dbReference>
<keyword evidence="2" id="KW-1185">Reference proteome</keyword>
<name>A0A6M0Q2Q9_9BACI</name>
<reference evidence="1 2" key="1">
    <citation type="submission" date="2020-02" db="EMBL/GenBank/DDBJ databases">
        <title>Bacillus aquiflavi sp. nov., isolated from yellow water of strong flavor Chinese baijiu in Yibin region of China.</title>
        <authorList>
            <person name="Xie J."/>
        </authorList>
    </citation>
    <scope>NUCLEOTIDE SEQUENCE [LARGE SCALE GENOMIC DNA]</scope>
    <source>
        <strain evidence="1 2">SA4</strain>
    </source>
</reference>
<evidence type="ECO:0000313" key="1">
    <source>
        <dbReference type="EMBL" id="NEY70403.1"/>
    </source>
</evidence>
<sequence>MYKVVFLLSSSLLLLTSCQFGNSENDSKLTSLLEADALYISNEEDLMLENEYYNALIEVKRLYPEDLEEVIVLSNEDIVSIEKELLVKTYPTLLLIDRNEIIAKIEGQNEKTTIINKISDYIETK</sequence>
<dbReference type="EMBL" id="JAAIWM010000001">
    <property type="protein sequence ID" value="NEY70403.1"/>
    <property type="molecule type" value="Genomic_DNA"/>
</dbReference>
<evidence type="ECO:0000313" key="2">
    <source>
        <dbReference type="Proteomes" id="UP000481043"/>
    </source>
</evidence>
<proteinExistence type="predicted"/>
<dbReference type="PROSITE" id="PS51257">
    <property type="entry name" value="PROKAR_LIPOPROTEIN"/>
    <property type="match status" value="1"/>
</dbReference>
<accession>A0A6M0Q2Q9</accession>
<organism evidence="1 2">
    <name type="scientific">Bacillus mesophilus</name>
    <dbReference type="NCBI Taxonomy" id="1808955"/>
    <lineage>
        <taxon>Bacteria</taxon>
        <taxon>Bacillati</taxon>
        <taxon>Bacillota</taxon>
        <taxon>Bacilli</taxon>
        <taxon>Bacillales</taxon>
        <taxon>Bacillaceae</taxon>
        <taxon>Bacillus</taxon>
    </lineage>
</organism>
<dbReference type="AlphaFoldDB" id="A0A6M0Q2Q9"/>
<protein>
    <recommendedName>
        <fullName evidence="3">Small peptidoglycan-associated lipoprotein</fullName>
    </recommendedName>
</protein>
<comment type="caution">
    <text evidence="1">The sequence shown here is derived from an EMBL/GenBank/DDBJ whole genome shotgun (WGS) entry which is preliminary data.</text>
</comment>